<proteinExistence type="predicted"/>
<dbReference type="InterPro" id="IPR009057">
    <property type="entry name" value="Homeodomain-like_sf"/>
</dbReference>
<keyword evidence="3" id="KW-0804">Transcription</keyword>
<accession>A0A3D9Z3E2</accession>
<feature type="DNA-binding region" description="H-T-H motif" evidence="4">
    <location>
        <begin position="36"/>
        <end position="55"/>
    </location>
</feature>
<evidence type="ECO:0000313" key="6">
    <source>
        <dbReference type="EMBL" id="REF89662.1"/>
    </source>
</evidence>
<dbReference type="InterPro" id="IPR050109">
    <property type="entry name" value="HTH-type_TetR-like_transc_reg"/>
</dbReference>
<dbReference type="EMBL" id="QUMO01000001">
    <property type="protein sequence ID" value="REF89662.1"/>
    <property type="molecule type" value="Genomic_DNA"/>
</dbReference>
<gene>
    <name evidence="6" type="ORF">DES32_0898</name>
</gene>
<evidence type="ECO:0000259" key="5">
    <source>
        <dbReference type="PROSITE" id="PS50977"/>
    </source>
</evidence>
<feature type="domain" description="HTH tetR-type" evidence="5">
    <location>
        <begin position="13"/>
        <end position="73"/>
    </location>
</feature>
<dbReference type="RefSeq" id="WP_165203991.1">
    <property type="nucleotide sequence ID" value="NZ_CP025086.1"/>
</dbReference>
<dbReference type="GO" id="GO:0000976">
    <property type="term" value="F:transcription cis-regulatory region binding"/>
    <property type="evidence" value="ECO:0007669"/>
    <property type="project" value="TreeGrafter"/>
</dbReference>
<name>A0A3D9Z3E2_9HYPH</name>
<dbReference type="Gene3D" id="1.10.357.10">
    <property type="entry name" value="Tetracycline Repressor, domain 2"/>
    <property type="match status" value="1"/>
</dbReference>
<dbReference type="SUPFAM" id="SSF46689">
    <property type="entry name" value="Homeodomain-like"/>
    <property type="match status" value="1"/>
</dbReference>
<dbReference type="PROSITE" id="PS50977">
    <property type="entry name" value="HTH_TETR_2"/>
    <property type="match status" value="1"/>
</dbReference>
<dbReference type="InterPro" id="IPR001647">
    <property type="entry name" value="HTH_TetR"/>
</dbReference>
<dbReference type="PANTHER" id="PTHR30055:SF234">
    <property type="entry name" value="HTH-TYPE TRANSCRIPTIONAL REGULATOR BETI"/>
    <property type="match status" value="1"/>
</dbReference>
<sequence>MSHRAAIFDADDPPSKAATLDAALSLFVRHGIDATSVRDIASRSGFTNPAIFKHFDSKSDMALCLFERCYGWMTLHLLAAEAACPEADPRARILAIAACALRLMDEDIEAVLMVQDNLRRFWPSASPAVRSVTLLGRVRSLAAAVLGTDPGQASPRFIASAIVGFLAQIARELYFGEFEGLAAAREAQVQDIIQKLLK</sequence>
<keyword evidence="2 4" id="KW-0238">DNA-binding</keyword>
<reference evidence="6 7" key="1">
    <citation type="submission" date="2018-08" db="EMBL/GenBank/DDBJ databases">
        <title>Genomic Encyclopedia of Type Strains, Phase IV (KMG-IV): sequencing the most valuable type-strain genomes for metagenomic binning, comparative biology and taxonomic classification.</title>
        <authorList>
            <person name="Goeker M."/>
        </authorList>
    </citation>
    <scope>NUCLEOTIDE SEQUENCE [LARGE SCALE GENOMIC DNA]</scope>
    <source>
        <strain evidence="6 7">BW863</strain>
    </source>
</reference>
<evidence type="ECO:0000256" key="1">
    <source>
        <dbReference type="ARBA" id="ARBA00023015"/>
    </source>
</evidence>
<dbReference type="PRINTS" id="PR00455">
    <property type="entry name" value="HTHTETR"/>
</dbReference>
<evidence type="ECO:0000256" key="2">
    <source>
        <dbReference type="ARBA" id="ARBA00023125"/>
    </source>
</evidence>
<dbReference type="GO" id="GO:0003700">
    <property type="term" value="F:DNA-binding transcription factor activity"/>
    <property type="evidence" value="ECO:0007669"/>
    <property type="project" value="TreeGrafter"/>
</dbReference>
<dbReference type="Pfam" id="PF00440">
    <property type="entry name" value="TetR_N"/>
    <property type="match status" value="1"/>
</dbReference>
<dbReference type="AlphaFoldDB" id="A0A3D9Z3E2"/>
<keyword evidence="1" id="KW-0805">Transcription regulation</keyword>
<dbReference type="PANTHER" id="PTHR30055">
    <property type="entry name" value="HTH-TYPE TRANSCRIPTIONAL REGULATOR RUTR"/>
    <property type="match status" value="1"/>
</dbReference>
<protein>
    <submittedName>
        <fullName evidence="6">TetR family transcriptional regulator</fullName>
    </submittedName>
</protein>
<comment type="caution">
    <text evidence="6">The sequence shown here is derived from an EMBL/GenBank/DDBJ whole genome shotgun (WGS) entry which is preliminary data.</text>
</comment>
<dbReference type="Proteomes" id="UP000256900">
    <property type="component" value="Unassembled WGS sequence"/>
</dbReference>
<organism evidence="6 7">
    <name type="scientific">Methylovirgula ligni</name>
    <dbReference type="NCBI Taxonomy" id="569860"/>
    <lineage>
        <taxon>Bacteria</taxon>
        <taxon>Pseudomonadati</taxon>
        <taxon>Pseudomonadota</taxon>
        <taxon>Alphaproteobacteria</taxon>
        <taxon>Hyphomicrobiales</taxon>
        <taxon>Beijerinckiaceae</taxon>
        <taxon>Methylovirgula</taxon>
    </lineage>
</organism>
<keyword evidence="7" id="KW-1185">Reference proteome</keyword>
<evidence type="ECO:0000256" key="4">
    <source>
        <dbReference type="PROSITE-ProRule" id="PRU00335"/>
    </source>
</evidence>
<evidence type="ECO:0000256" key="3">
    <source>
        <dbReference type="ARBA" id="ARBA00023163"/>
    </source>
</evidence>
<evidence type="ECO:0000313" key="7">
    <source>
        <dbReference type="Proteomes" id="UP000256900"/>
    </source>
</evidence>